<organism evidence="9 10">
    <name type="scientific">Cryptococcus amylolentus CBS 6039</name>
    <dbReference type="NCBI Taxonomy" id="1295533"/>
    <lineage>
        <taxon>Eukaryota</taxon>
        <taxon>Fungi</taxon>
        <taxon>Dikarya</taxon>
        <taxon>Basidiomycota</taxon>
        <taxon>Agaricomycotina</taxon>
        <taxon>Tremellomycetes</taxon>
        <taxon>Tremellales</taxon>
        <taxon>Cryptococcaceae</taxon>
        <taxon>Cryptococcus</taxon>
    </lineage>
</organism>
<evidence type="ECO:0000256" key="8">
    <source>
        <dbReference type="SAM" id="Phobius"/>
    </source>
</evidence>
<dbReference type="EMBL" id="AWGJ01000005">
    <property type="protein sequence ID" value="ODN79826.1"/>
    <property type="molecule type" value="Genomic_DNA"/>
</dbReference>
<evidence type="ECO:0000256" key="2">
    <source>
        <dbReference type="ARBA" id="ARBA00022692"/>
    </source>
</evidence>
<keyword evidence="5" id="KW-0443">Lipid metabolism</keyword>
<evidence type="ECO:0000313" key="9">
    <source>
        <dbReference type="EMBL" id="ODN79826.1"/>
    </source>
</evidence>
<dbReference type="CDD" id="cd22265">
    <property type="entry name" value="UDM1_RNF168"/>
    <property type="match status" value="1"/>
</dbReference>
<dbReference type="InterPro" id="IPR009617">
    <property type="entry name" value="Seipin"/>
</dbReference>
<feature type="transmembrane region" description="Helical" evidence="8">
    <location>
        <begin position="319"/>
        <end position="342"/>
    </location>
</feature>
<comment type="subcellular location">
    <subcellularLocation>
        <location evidence="1">Endoplasmic reticulum membrane</location>
        <topology evidence="1">Multi-pass membrane protein</topology>
    </subcellularLocation>
</comment>
<dbReference type="CDD" id="cd23995">
    <property type="entry name" value="Seipin_BSCL2_like"/>
    <property type="match status" value="1"/>
</dbReference>
<dbReference type="GeneID" id="30155029"/>
<comment type="caution">
    <text evidence="9">The sequence shown here is derived from an EMBL/GenBank/DDBJ whole genome shotgun (WGS) entry which is preliminary data.</text>
</comment>
<dbReference type="OrthoDB" id="2593582at2759"/>
<name>A0A1E3HVQ3_9TREE</name>
<dbReference type="Pfam" id="PF06775">
    <property type="entry name" value="Seipin"/>
    <property type="match status" value="1"/>
</dbReference>
<gene>
    <name evidence="9" type="ORF">L202_03720</name>
</gene>
<dbReference type="AlphaFoldDB" id="A0A1E3HVQ3"/>
<dbReference type="Proteomes" id="UP000094065">
    <property type="component" value="Unassembled WGS sequence"/>
</dbReference>
<evidence type="ECO:0000256" key="7">
    <source>
        <dbReference type="SAM" id="MobiDB-lite"/>
    </source>
</evidence>
<keyword evidence="10" id="KW-1185">Reference proteome</keyword>
<keyword evidence="4 8" id="KW-1133">Transmembrane helix</keyword>
<dbReference type="RefSeq" id="XP_018994673.1">
    <property type="nucleotide sequence ID" value="XM_019137647.1"/>
</dbReference>
<feature type="region of interest" description="Disordered" evidence="7">
    <location>
        <begin position="350"/>
        <end position="454"/>
    </location>
</feature>
<sequence length="454" mass="50282">MPPSRDHHLSQADLDKRYYRRSLGTDFLDFLIALIRLSVTPITFPIRIIRQAVTSPVTVSLIIKVVLALFLAFASAIFSVLVVGAFFWSWSAGGPIEVEGWLFYGSKSHRLPHVTIPIPPKRLVEDLRYDVQVEMELVRPTSGTDEIDNFMLSLELRSATDPSLVLFSAAQPSLAPGPLATSLLPFPAFPTHLVPPCVIPWPFRSFCPSRLIGYGDTVDKKTRQRRLKAGFVGSARARDVVSLKKDLMEGVVVKPNGPYGPGVGSAFVSIGREDAFADGTGSLRGREIKTTGWIIVRLIPRPAGIRWLITTYPLPPLILLPPISLALTLTSSLGACVIISFFRRPKRHVKTRAKPSRRPLEEKGSQSERDIQRLVEDGKEKKKQGEAERRQWDELERRELLDEPETATGTESVTSSSFVASETETATVTDLTPSDDEVRDDSSSRTVTEGESEV</sequence>
<dbReference type="GO" id="GO:0140042">
    <property type="term" value="P:lipid droplet formation"/>
    <property type="evidence" value="ECO:0007669"/>
    <property type="project" value="UniProtKB-ARBA"/>
</dbReference>
<evidence type="ECO:0000256" key="1">
    <source>
        <dbReference type="ARBA" id="ARBA00004477"/>
    </source>
</evidence>
<dbReference type="GO" id="GO:0006629">
    <property type="term" value="P:lipid metabolic process"/>
    <property type="evidence" value="ECO:0007669"/>
    <property type="project" value="UniProtKB-KW"/>
</dbReference>
<feature type="transmembrane region" description="Helical" evidence="8">
    <location>
        <begin position="61"/>
        <end position="88"/>
    </location>
</feature>
<evidence type="ECO:0000256" key="4">
    <source>
        <dbReference type="ARBA" id="ARBA00022989"/>
    </source>
</evidence>
<evidence type="ECO:0008006" key="11">
    <source>
        <dbReference type="Google" id="ProtNLM"/>
    </source>
</evidence>
<accession>A0A1E3HVQ3</accession>
<keyword evidence="6 8" id="KW-0472">Membrane</keyword>
<evidence type="ECO:0000256" key="3">
    <source>
        <dbReference type="ARBA" id="ARBA00022824"/>
    </source>
</evidence>
<feature type="compositionally biased region" description="Basic and acidic residues" evidence="7">
    <location>
        <begin position="358"/>
        <end position="401"/>
    </location>
</feature>
<keyword evidence="3" id="KW-0256">Endoplasmic reticulum</keyword>
<keyword evidence="2 8" id="KW-0812">Transmembrane</keyword>
<feature type="compositionally biased region" description="Polar residues" evidence="7">
    <location>
        <begin position="407"/>
        <end position="432"/>
    </location>
</feature>
<evidence type="ECO:0000256" key="5">
    <source>
        <dbReference type="ARBA" id="ARBA00023098"/>
    </source>
</evidence>
<feature type="transmembrane region" description="Helical" evidence="8">
    <location>
        <begin position="27"/>
        <end position="49"/>
    </location>
</feature>
<evidence type="ECO:0000313" key="10">
    <source>
        <dbReference type="Proteomes" id="UP000094065"/>
    </source>
</evidence>
<dbReference type="GO" id="GO:0005789">
    <property type="term" value="C:endoplasmic reticulum membrane"/>
    <property type="evidence" value="ECO:0007669"/>
    <property type="project" value="UniProtKB-SubCell"/>
</dbReference>
<reference evidence="9 10" key="1">
    <citation type="submission" date="2016-06" db="EMBL/GenBank/DDBJ databases">
        <title>Evolution of pathogenesis and genome organization in the Tremellales.</title>
        <authorList>
            <person name="Cuomo C."/>
            <person name="Litvintseva A."/>
            <person name="Heitman J."/>
            <person name="Chen Y."/>
            <person name="Sun S."/>
            <person name="Springer D."/>
            <person name="Dromer F."/>
            <person name="Young S."/>
            <person name="Zeng Q."/>
            <person name="Chapman S."/>
            <person name="Gujja S."/>
            <person name="Saif S."/>
            <person name="Birren B."/>
        </authorList>
    </citation>
    <scope>NUCLEOTIDE SEQUENCE [LARGE SCALE GENOMIC DNA]</scope>
    <source>
        <strain evidence="9 10">CBS 6039</strain>
    </source>
</reference>
<evidence type="ECO:0000256" key="6">
    <source>
        <dbReference type="ARBA" id="ARBA00023136"/>
    </source>
</evidence>
<proteinExistence type="predicted"/>
<dbReference type="STRING" id="1295533.A0A1E3HVQ3"/>
<protein>
    <recommendedName>
        <fullName evidence="11">Seipin</fullName>
    </recommendedName>
</protein>